<dbReference type="Pfam" id="PF13689">
    <property type="entry name" value="DUF4154"/>
    <property type="match status" value="1"/>
</dbReference>
<evidence type="ECO:0000313" key="2">
    <source>
        <dbReference type="EMBL" id="RAM01410.1"/>
    </source>
</evidence>
<evidence type="ECO:0000313" key="3">
    <source>
        <dbReference type="Proteomes" id="UP000248798"/>
    </source>
</evidence>
<name>A0A328FCG5_9BACT</name>
<reference evidence="2 3" key="1">
    <citation type="submission" date="2018-06" db="EMBL/GenBank/DDBJ databases">
        <title>Complete Genome Sequence of Desulfobacter hydrogenophilus (DSM3380).</title>
        <authorList>
            <person name="Marietou A."/>
            <person name="Schreiber L."/>
            <person name="Marshall I."/>
            <person name="Jorgensen B."/>
        </authorList>
    </citation>
    <scope>NUCLEOTIDE SEQUENCE [LARGE SCALE GENOMIC DNA]</scope>
    <source>
        <strain evidence="2 3">DSM 3380</strain>
    </source>
</reference>
<gene>
    <name evidence="2" type="ORF">DO021_13700</name>
    <name evidence="1" type="ORF">EYB58_17330</name>
</gene>
<dbReference type="OrthoDB" id="9803365at2"/>
<evidence type="ECO:0000313" key="1">
    <source>
        <dbReference type="EMBL" id="QBH14533.1"/>
    </source>
</evidence>
<evidence type="ECO:0000313" key="4">
    <source>
        <dbReference type="Proteomes" id="UP000293902"/>
    </source>
</evidence>
<protein>
    <submittedName>
        <fullName evidence="1">YfiR family protein</fullName>
    </submittedName>
</protein>
<organism evidence="2 3">
    <name type="scientific">Desulfobacter hydrogenophilus</name>
    <dbReference type="NCBI Taxonomy" id="2291"/>
    <lineage>
        <taxon>Bacteria</taxon>
        <taxon>Pseudomonadati</taxon>
        <taxon>Thermodesulfobacteriota</taxon>
        <taxon>Desulfobacteria</taxon>
        <taxon>Desulfobacterales</taxon>
        <taxon>Desulfobacteraceae</taxon>
        <taxon>Desulfobacter</taxon>
    </lineage>
</organism>
<accession>A0A328FCG5</accession>
<dbReference type="Proteomes" id="UP000248798">
    <property type="component" value="Unassembled WGS sequence"/>
</dbReference>
<sequence length="148" mass="16836">MAVLIYLYNFSKFIRWPAKAFNNEDELFVIGVVGKDAFLEISAVLESGKIGTHDISVRYYSKIDEIKGCHLLYIHQKTPDFWQPLIRKLKNSGTVMVGEASTFARQGGMIQFMTIKNKLRFIINFKAVKAAGFDLDSRLLSLALELIK</sequence>
<dbReference type="Proteomes" id="UP000293902">
    <property type="component" value="Chromosome"/>
</dbReference>
<keyword evidence="4" id="KW-1185">Reference proteome</keyword>
<dbReference type="EMBL" id="CP036313">
    <property type="protein sequence ID" value="QBH14533.1"/>
    <property type="molecule type" value="Genomic_DNA"/>
</dbReference>
<dbReference type="RefSeq" id="WP_111957608.1">
    <property type="nucleotide sequence ID" value="NZ_JAAGRP010000024.1"/>
</dbReference>
<dbReference type="InterPro" id="IPR025293">
    <property type="entry name" value="YfiR/HmsC-like"/>
</dbReference>
<proteinExistence type="predicted"/>
<reference evidence="1 4" key="2">
    <citation type="submission" date="2019-02" db="EMBL/GenBank/DDBJ databases">
        <title>Complete genome sequence of Desulfobacter hydrogenophilus AcRS1.</title>
        <authorList>
            <person name="Marietou A."/>
            <person name="Lund M.B."/>
            <person name="Marshall I.P.G."/>
            <person name="Schreiber L."/>
            <person name="Jorgensen B."/>
        </authorList>
    </citation>
    <scope>NUCLEOTIDE SEQUENCE [LARGE SCALE GENOMIC DNA]</scope>
    <source>
        <strain evidence="1 4">AcRS1</strain>
    </source>
</reference>
<dbReference type="AlphaFoldDB" id="A0A328FCG5"/>
<dbReference type="EMBL" id="QLNI01000027">
    <property type="protein sequence ID" value="RAM01410.1"/>
    <property type="molecule type" value="Genomic_DNA"/>
</dbReference>